<gene>
    <name evidence="3" type="ORF">EPA93_47415</name>
</gene>
<name>A0A4P6K4M2_KTERU</name>
<evidence type="ECO:0000259" key="2">
    <source>
        <dbReference type="Pfam" id="PF00850"/>
    </source>
</evidence>
<dbReference type="GO" id="GO:0004407">
    <property type="term" value="F:histone deacetylase activity"/>
    <property type="evidence" value="ECO:0007669"/>
    <property type="project" value="TreeGrafter"/>
</dbReference>
<dbReference type="InterPro" id="IPR023696">
    <property type="entry name" value="Ureohydrolase_dom_sf"/>
</dbReference>
<keyword evidence="4" id="KW-1185">Reference proteome</keyword>
<dbReference type="AlphaFoldDB" id="A0A4P6K4M2"/>
<dbReference type="OrthoDB" id="9808367at2"/>
<dbReference type="KEGG" id="kbs:EPA93_47415"/>
<feature type="domain" description="Histone deacetylase" evidence="2">
    <location>
        <begin position="60"/>
        <end position="355"/>
    </location>
</feature>
<dbReference type="GO" id="GO:0040029">
    <property type="term" value="P:epigenetic regulation of gene expression"/>
    <property type="evidence" value="ECO:0007669"/>
    <property type="project" value="TreeGrafter"/>
</dbReference>
<reference evidence="3 4" key="1">
    <citation type="submission" date="2019-01" db="EMBL/GenBank/DDBJ databases">
        <title>Ktedonosporobacter rubrisoli SCAWS-G2.</title>
        <authorList>
            <person name="Huang Y."/>
            <person name="Yan B."/>
        </authorList>
    </citation>
    <scope>NUCLEOTIDE SEQUENCE [LARGE SCALE GENOMIC DNA]</scope>
    <source>
        <strain evidence="3 4">SCAWS-G2</strain>
    </source>
</reference>
<organism evidence="3 4">
    <name type="scientific">Ktedonosporobacter rubrisoli</name>
    <dbReference type="NCBI Taxonomy" id="2509675"/>
    <lineage>
        <taxon>Bacteria</taxon>
        <taxon>Bacillati</taxon>
        <taxon>Chloroflexota</taxon>
        <taxon>Ktedonobacteria</taxon>
        <taxon>Ktedonobacterales</taxon>
        <taxon>Ktedonosporobacteraceae</taxon>
        <taxon>Ktedonosporobacter</taxon>
    </lineage>
</organism>
<accession>A0A4P6K4M2</accession>
<dbReference type="Gene3D" id="3.40.800.20">
    <property type="entry name" value="Histone deacetylase domain"/>
    <property type="match status" value="1"/>
</dbReference>
<dbReference type="CDD" id="cd09996">
    <property type="entry name" value="HDAC_classII_1"/>
    <property type="match status" value="1"/>
</dbReference>
<evidence type="ECO:0000313" key="3">
    <source>
        <dbReference type="EMBL" id="QBD83189.1"/>
    </source>
</evidence>
<evidence type="ECO:0000256" key="1">
    <source>
        <dbReference type="ARBA" id="ARBA00005947"/>
    </source>
</evidence>
<proteinExistence type="inferred from homology"/>
<dbReference type="PRINTS" id="PR01270">
    <property type="entry name" value="HDASUPER"/>
</dbReference>
<evidence type="ECO:0000313" key="4">
    <source>
        <dbReference type="Proteomes" id="UP000290365"/>
    </source>
</evidence>
<dbReference type="PANTHER" id="PTHR10625:SF31">
    <property type="entry name" value="HISTONE DEACETYLASE DOMAIN-CONTAINING PROTEIN"/>
    <property type="match status" value="1"/>
</dbReference>
<comment type="similarity">
    <text evidence="1">Belongs to the histone deacetylase family.</text>
</comment>
<dbReference type="EMBL" id="CP035758">
    <property type="protein sequence ID" value="QBD83189.1"/>
    <property type="molecule type" value="Genomic_DNA"/>
</dbReference>
<dbReference type="SUPFAM" id="SSF52768">
    <property type="entry name" value="Arginase/deacetylase"/>
    <property type="match status" value="1"/>
</dbReference>
<protein>
    <submittedName>
        <fullName evidence="3">Class II histone deacetylase</fullName>
    </submittedName>
</protein>
<dbReference type="PANTHER" id="PTHR10625">
    <property type="entry name" value="HISTONE DEACETYLASE HDAC1-RELATED"/>
    <property type="match status" value="1"/>
</dbReference>
<dbReference type="InterPro" id="IPR037138">
    <property type="entry name" value="His_deacetylse_dom_sf"/>
</dbReference>
<dbReference type="Proteomes" id="UP000290365">
    <property type="component" value="Chromosome"/>
</dbReference>
<sequence>MIQAGPVRGPRAISGQERILDMCAQQTGFVFDNYFLAHDAGVQTKVIMRDKTFEMSPEAHPSAASITQRTKELLDGTGLTAQMLPIAARAATEDEIAVYHTRDYIRGVRALAAGGPAQGTWGYIDEETILSPGSFEAALYAAGGAANAVRAVMEGTVRNAYALLRPPGHHAERNKALGFCIFNNAVIAAHHARKAYGVEKVMIVDWDVHHGNGTQDAFYEDANVLFVSLHQHNWYPELSGELDQIGSGSGTGYTVNIPLPPGTGDRGYCAAFEQLVIPLGLQFRPQLIIISAGHDASWLDPLARMMMTMDGYRRLTELMLGLAEEACGGRLVVLQEGGYSTAYVPYCVAATVEALIGVDLGIVDLYATAPELQHCKEILTQETLSALQEARAWHKRWWYL</sequence>
<dbReference type="GO" id="GO:0005737">
    <property type="term" value="C:cytoplasm"/>
    <property type="evidence" value="ECO:0007669"/>
    <property type="project" value="TreeGrafter"/>
</dbReference>
<dbReference type="InterPro" id="IPR000286">
    <property type="entry name" value="HDACs"/>
</dbReference>
<dbReference type="Pfam" id="PF00850">
    <property type="entry name" value="Hist_deacetyl"/>
    <property type="match status" value="1"/>
</dbReference>
<dbReference type="InterPro" id="IPR023801">
    <property type="entry name" value="His_deacetylse_dom"/>
</dbReference>